<name>A0A813C8K1_9DINO</name>
<proteinExistence type="predicted"/>
<dbReference type="InterPro" id="IPR023323">
    <property type="entry name" value="Tex-like_dom_sf"/>
</dbReference>
<dbReference type="OrthoDB" id="446440at2759"/>
<evidence type="ECO:0000313" key="2">
    <source>
        <dbReference type="EMBL" id="CAE7940911.1"/>
    </source>
</evidence>
<dbReference type="PANTHER" id="PTHR10145">
    <property type="entry name" value="TRANSCRIPTION ELONGATION FACTOR SPT6"/>
    <property type="match status" value="1"/>
</dbReference>
<sequence>DDFMMSVVVPCAGRAERARIKQNFQMHCKRRDPLRPPDASENLAEYNRMEDLISKMEAAAKLKEAHSRRRSSGDDLKSQVTASFQCAGIKFEGDALSEFMAFDPIFEQLSLMYCVTIAEGGDRRAVMETSWNSVRRNMLRKALLEELYPTMWAEVKDHLARTASAVVCRDVRERLTKMVDIKPPPDTDKKLDEAEDKVNDLRQDSDDEAAAQRKREDPSLWEKERLARKAGLHSALVILPEVGIDVETAIVGFVNAFGQIPEEGEPVDMRQVFKSCLKIQHNQSRYEKGSFNYDKDQKIFEHKAIVENLIATHKPSFILLAVTDPEIMRLKASLENLLNREQKILANLKVLPKIKFVDPTVPRAVAYHKRVLESPAYRDFPTPAHRIAISCARFFQDPLAETCQLWHELPDENGLFKVNLHHLQHDVPRELFGRTITQTLQEVFAKCGLYINKVRRSPHLESLIQFVPG</sequence>
<evidence type="ECO:0000313" key="3">
    <source>
        <dbReference type="Proteomes" id="UP000601435"/>
    </source>
</evidence>
<dbReference type="GO" id="GO:0034728">
    <property type="term" value="P:nucleosome organization"/>
    <property type="evidence" value="ECO:0007669"/>
    <property type="project" value="TreeGrafter"/>
</dbReference>
<dbReference type="GO" id="GO:0140673">
    <property type="term" value="P:transcription elongation-coupled chromatin remodeling"/>
    <property type="evidence" value="ECO:0007669"/>
    <property type="project" value="InterPro"/>
</dbReference>
<dbReference type="Gene3D" id="3.30.420.140">
    <property type="entry name" value="YqgF/RNase H-like domain"/>
    <property type="match status" value="1"/>
</dbReference>
<dbReference type="GO" id="GO:0031491">
    <property type="term" value="F:nucleosome binding"/>
    <property type="evidence" value="ECO:0007669"/>
    <property type="project" value="TreeGrafter"/>
</dbReference>
<dbReference type="AlphaFoldDB" id="A0A813C8K1"/>
<dbReference type="GO" id="GO:0042393">
    <property type="term" value="F:histone binding"/>
    <property type="evidence" value="ECO:0007669"/>
    <property type="project" value="TreeGrafter"/>
</dbReference>
<dbReference type="EMBL" id="CAJNJA010092608">
    <property type="protein sequence ID" value="CAE7940911.1"/>
    <property type="molecule type" value="Genomic_DNA"/>
</dbReference>
<dbReference type="GO" id="GO:0008023">
    <property type="term" value="C:transcription elongation factor complex"/>
    <property type="evidence" value="ECO:0007669"/>
    <property type="project" value="TreeGrafter"/>
</dbReference>
<keyword evidence="3" id="KW-1185">Reference proteome</keyword>
<feature type="region of interest" description="Disordered" evidence="1">
    <location>
        <begin position="178"/>
        <end position="218"/>
    </location>
</feature>
<accession>A0A813C8K1</accession>
<organism evidence="2 3">
    <name type="scientific">Symbiodinium necroappetens</name>
    <dbReference type="NCBI Taxonomy" id="1628268"/>
    <lineage>
        <taxon>Eukaryota</taxon>
        <taxon>Sar</taxon>
        <taxon>Alveolata</taxon>
        <taxon>Dinophyceae</taxon>
        <taxon>Suessiales</taxon>
        <taxon>Symbiodiniaceae</taxon>
        <taxon>Symbiodinium</taxon>
    </lineage>
</organism>
<protein>
    <submittedName>
        <fullName evidence="2">Emb-5 protein</fullName>
    </submittedName>
</protein>
<dbReference type="InterPro" id="IPR037027">
    <property type="entry name" value="YqgF/RNaseH-like_dom_sf"/>
</dbReference>
<reference evidence="2" key="1">
    <citation type="submission" date="2021-02" db="EMBL/GenBank/DDBJ databases">
        <authorList>
            <person name="Dougan E. K."/>
            <person name="Rhodes N."/>
            <person name="Thang M."/>
            <person name="Chan C."/>
        </authorList>
    </citation>
    <scope>NUCLEOTIDE SEQUENCE</scope>
</reference>
<dbReference type="Gene3D" id="1.10.3500.10">
    <property type="entry name" value="Tex N-terminal region-like"/>
    <property type="match status" value="1"/>
</dbReference>
<gene>
    <name evidence="2" type="primary">emb-5</name>
    <name evidence="2" type="ORF">SNEC2469_LOCUS34079</name>
</gene>
<dbReference type="Proteomes" id="UP000601435">
    <property type="component" value="Unassembled WGS sequence"/>
</dbReference>
<comment type="caution">
    <text evidence="2">The sequence shown here is derived from an EMBL/GenBank/DDBJ whole genome shotgun (WGS) entry which is preliminary data.</text>
</comment>
<evidence type="ECO:0000256" key="1">
    <source>
        <dbReference type="SAM" id="MobiDB-lite"/>
    </source>
</evidence>
<feature type="non-terminal residue" evidence="2">
    <location>
        <position position="1"/>
    </location>
</feature>
<dbReference type="PANTHER" id="PTHR10145:SF6">
    <property type="entry name" value="TRANSCRIPTION ELONGATION FACTOR SPT6"/>
    <property type="match status" value="1"/>
</dbReference>
<dbReference type="InterPro" id="IPR017072">
    <property type="entry name" value="TF_Spt6"/>
</dbReference>
<feature type="non-terminal residue" evidence="2">
    <location>
        <position position="469"/>
    </location>
</feature>